<dbReference type="PANTHER" id="PTHR24126:SF14">
    <property type="entry name" value="ANK_REP_REGION DOMAIN-CONTAINING PROTEIN"/>
    <property type="match status" value="1"/>
</dbReference>
<evidence type="ECO:0000256" key="1">
    <source>
        <dbReference type="ARBA" id="ARBA00022737"/>
    </source>
</evidence>
<dbReference type="Gene3D" id="1.25.40.20">
    <property type="entry name" value="Ankyrin repeat-containing domain"/>
    <property type="match status" value="1"/>
</dbReference>
<protein>
    <submittedName>
        <fullName evidence="4">Uncharacterized protein</fullName>
    </submittedName>
</protein>
<organism evidence="4 5">
    <name type="scientific">Heterodermia speciosa</name>
    <dbReference type="NCBI Taxonomy" id="116794"/>
    <lineage>
        <taxon>Eukaryota</taxon>
        <taxon>Fungi</taxon>
        <taxon>Dikarya</taxon>
        <taxon>Ascomycota</taxon>
        <taxon>Pezizomycotina</taxon>
        <taxon>Lecanoromycetes</taxon>
        <taxon>OSLEUM clade</taxon>
        <taxon>Lecanoromycetidae</taxon>
        <taxon>Caliciales</taxon>
        <taxon>Physciaceae</taxon>
        <taxon>Heterodermia</taxon>
    </lineage>
</organism>
<dbReference type="PROSITE" id="PS50297">
    <property type="entry name" value="ANK_REP_REGION"/>
    <property type="match status" value="1"/>
</dbReference>
<dbReference type="InterPro" id="IPR002110">
    <property type="entry name" value="Ankyrin_rpt"/>
</dbReference>
<name>A0A8H3EXE1_9LECA</name>
<dbReference type="AlphaFoldDB" id="A0A8H3EXE1"/>
<dbReference type="InterPro" id="IPR036770">
    <property type="entry name" value="Ankyrin_rpt-contain_sf"/>
</dbReference>
<keyword evidence="2 3" id="KW-0040">ANK repeat</keyword>
<dbReference type="OrthoDB" id="5391533at2759"/>
<dbReference type="EMBL" id="CAJPDS010000015">
    <property type="protein sequence ID" value="CAF9915296.1"/>
    <property type="molecule type" value="Genomic_DNA"/>
</dbReference>
<dbReference type="PROSITE" id="PS50088">
    <property type="entry name" value="ANK_REPEAT"/>
    <property type="match status" value="1"/>
</dbReference>
<sequence length="238" mass="25495">MLAACAAGDLEKLQQLLSAAGAKAGDAPIESTWASYPSQINPVPSSGPPATSALLAHAVIHARPEILAYLLAIYPTAPVNSVLGSALAHPDLAIFKLLLARDRSIVNQEFESGETALMVACRDGALNSLLPTFLLENGADPNESGLGLTGPLVYAIQYGQPLSLIEKMVKASAKVRTATLCVAIRARKFDVARYFLDNCRIEDEENLEKYSRVDVSESGSEEIKKAFDKRVKICAGRR</sequence>
<dbReference type="SUPFAM" id="SSF48403">
    <property type="entry name" value="Ankyrin repeat"/>
    <property type="match status" value="1"/>
</dbReference>
<evidence type="ECO:0000313" key="5">
    <source>
        <dbReference type="Proteomes" id="UP000664521"/>
    </source>
</evidence>
<proteinExistence type="predicted"/>
<dbReference type="Pfam" id="PF12796">
    <property type="entry name" value="Ank_2"/>
    <property type="match status" value="1"/>
</dbReference>
<dbReference type="PANTHER" id="PTHR24126">
    <property type="entry name" value="ANKYRIN REPEAT, PH AND SEC7 DOMAIN CONTAINING PROTEIN SECG-RELATED"/>
    <property type="match status" value="1"/>
</dbReference>
<keyword evidence="5" id="KW-1185">Reference proteome</keyword>
<evidence type="ECO:0000256" key="3">
    <source>
        <dbReference type="PROSITE-ProRule" id="PRU00023"/>
    </source>
</evidence>
<accession>A0A8H3EXE1</accession>
<evidence type="ECO:0000256" key="2">
    <source>
        <dbReference type="ARBA" id="ARBA00023043"/>
    </source>
</evidence>
<comment type="caution">
    <text evidence="4">The sequence shown here is derived from an EMBL/GenBank/DDBJ whole genome shotgun (WGS) entry which is preliminary data.</text>
</comment>
<keyword evidence="1" id="KW-0677">Repeat</keyword>
<gene>
    <name evidence="4" type="ORF">HETSPECPRED_002353</name>
</gene>
<reference evidence="4" key="1">
    <citation type="submission" date="2021-03" db="EMBL/GenBank/DDBJ databases">
        <authorList>
            <person name="Tagirdzhanova G."/>
        </authorList>
    </citation>
    <scope>NUCLEOTIDE SEQUENCE</scope>
</reference>
<evidence type="ECO:0000313" key="4">
    <source>
        <dbReference type="EMBL" id="CAF9915296.1"/>
    </source>
</evidence>
<dbReference type="Proteomes" id="UP000664521">
    <property type="component" value="Unassembled WGS sequence"/>
</dbReference>
<feature type="repeat" description="ANK" evidence="3">
    <location>
        <begin position="112"/>
        <end position="146"/>
    </location>
</feature>